<gene>
    <name evidence="2" type="ORF">AB0T83_06465</name>
</gene>
<comment type="caution">
    <text evidence="2">The sequence shown here is derived from an EMBL/GenBank/DDBJ whole genome shotgun (WGS) entry which is preliminary data.</text>
</comment>
<organism evidence="2 3">
    <name type="scientific">Meridianimarinicoccus marinus</name>
    <dbReference type="NCBI Taxonomy" id="3231483"/>
    <lineage>
        <taxon>Bacteria</taxon>
        <taxon>Pseudomonadati</taxon>
        <taxon>Pseudomonadota</taxon>
        <taxon>Alphaproteobacteria</taxon>
        <taxon>Rhodobacterales</taxon>
        <taxon>Paracoccaceae</taxon>
        <taxon>Meridianimarinicoccus</taxon>
    </lineage>
</organism>
<keyword evidence="1" id="KW-1133">Transmembrane helix</keyword>
<evidence type="ECO:0000313" key="3">
    <source>
        <dbReference type="Proteomes" id="UP001553161"/>
    </source>
</evidence>
<accession>A0ABV3L4C5</accession>
<reference evidence="2 3" key="1">
    <citation type="submission" date="2024-07" db="EMBL/GenBank/DDBJ databases">
        <authorList>
            <person name="Kang M."/>
        </authorList>
    </citation>
    <scope>NUCLEOTIDE SEQUENCE [LARGE SCALE GENOMIC DNA]</scope>
    <source>
        <strain evidence="2 3">DFM31</strain>
    </source>
</reference>
<dbReference type="InterPro" id="IPR019253">
    <property type="entry name" value="DUF2244_TM"/>
</dbReference>
<feature type="transmembrane region" description="Helical" evidence="1">
    <location>
        <begin position="43"/>
        <end position="61"/>
    </location>
</feature>
<dbReference type="RefSeq" id="WP_366192220.1">
    <property type="nucleotide sequence ID" value="NZ_JBFBVU010000005.1"/>
</dbReference>
<name>A0ABV3L4C5_9RHOB</name>
<dbReference type="Pfam" id="PF10003">
    <property type="entry name" value="DUF2244"/>
    <property type="match status" value="1"/>
</dbReference>
<protein>
    <submittedName>
        <fullName evidence="2">DUF2244 domain-containing protein</fullName>
    </submittedName>
</protein>
<evidence type="ECO:0000313" key="2">
    <source>
        <dbReference type="EMBL" id="MEV8466424.1"/>
    </source>
</evidence>
<sequence>MPIEWVNETKEAPEISGASFHDRGQPPLAVLHLWPHRSLPKKGFVLFIAITFVLVLVPLLAVIGTPVLWGLLPFVLVALALMWALLQKNYRDGEILEELTLWSDRVTLIRRARRQPDQSWQANPYWVTVQLHEKAGPVEKYLTLKGAGREVELGAFLSSDERADLYLILADLLPRVAASAAPGHQPHA</sequence>
<dbReference type="Proteomes" id="UP001553161">
    <property type="component" value="Unassembled WGS sequence"/>
</dbReference>
<keyword evidence="3" id="KW-1185">Reference proteome</keyword>
<proteinExistence type="predicted"/>
<keyword evidence="1" id="KW-0812">Transmembrane</keyword>
<dbReference type="EMBL" id="JBFBVU010000005">
    <property type="protein sequence ID" value="MEV8466424.1"/>
    <property type="molecule type" value="Genomic_DNA"/>
</dbReference>
<feature type="transmembrane region" description="Helical" evidence="1">
    <location>
        <begin position="67"/>
        <end position="86"/>
    </location>
</feature>
<keyword evidence="1" id="KW-0472">Membrane</keyword>
<evidence type="ECO:0000256" key="1">
    <source>
        <dbReference type="SAM" id="Phobius"/>
    </source>
</evidence>